<dbReference type="PANTHER" id="PTHR48070:SF6">
    <property type="entry name" value="ESTERASE OVCA2"/>
    <property type="match status" value="1"/>
</dbReference>
<evidence type="ECO:0000256" key="1">
    <source>
        <dbReference type="ARBA" id="ARBA00022801"/>
    </source>
</evidence>
<dbReference type="InterPro" id="IPR029058">
    <property type="entry name" value="AB_hydrolase_fold"/>
</dbReference>
<evidence type="ECO:0000259" key="2">
    <source>
        <dbReference type="Pfam" id="PF03959"/>
    </source>
</evidence>
<dbReference type="SUPFAM" id="SSF53474">
    <property type="entry name" value="alpha/beta-Hydrolases"/>
    <property type="match status" value="1"/>
</dbReference>
<feature type="domain" description="Serine hydrolase" evidence="2">
    <location>
        <begin position="1"/>
        <end position="195"/>
    </location>
</feature>
<dbReference type="GO" id="GO:0005737">
    <property type="term" value="C:cytoplasm"/>
    <property type="evidence" value="ECO:0007669"/>
    <property type="project" value="TreeGrafter"/>
</dbReference>
<keyword evidence="1" id="KW-0378">Hydrolase</keyword>
<dbReference type="InterPro" id="IPR050593">
    <property type="entry name" value="LovG"/>
</dbReference>
<dbReference type="InterPro" id="IPR005645">
    <property type="entry name" value="FSH-like_dom"/>
</dbReference>
<reference evidence="3" key="1">
    <citation type="submission" date="2015-04" db="EMBL/GenBank/DDBJ databases">
        <title>The genome sequence of the plant pathogenic Rhizarian Plasmodiophora brassicae reveals insights in its biotrophic life cycle and the origin of chitin synthesis.</title>
        <authorList>
            <person name="Schwelm A."/>
            <person name="Fogelqvist J."/>
            <person name="Knaust A."/>
            <person name="Julke S."/>
            <person name="Lilja T."/>
            <person name="Dhandapani V."/>
            <person name="Bonilla-Rosso G."/>
            <person name="Karlsson M."/>
            <person name="Shevchenko A."/>
            <person name="Choi S.R."/>
            <person name="Kim H.G."/>
            <person name="Park J.Y."/>
            <person name="Lim Y.P."/>
            <person name="Ludwig-Muller J."/>
            <person name="Dixelius C."/>
        </authorList>
    </citation>
    <scope>NUCLEOTIDE SEQUENCE</scope>
    <source>
        <tissue evidence="3">Potato root galls</tissue>
    </source>
</reference>
<dbReference type="PANTHER" id="PTHR48070">
    <property type="entry name" value="ESTERASE OVCA2"/>
    <property type="match status" value="1"/>
</dbReference>
<dbReference type="Gene3D" id="3.40.50.1820">
    <property type="entry name" value="alpha/beta hydrolase"/>
    <property type="match status" value="1"/>
</dbReference>
<dbReference type="GO" id="GO:0005634">
    <property type="term" value="C:nucleus"/>
    <property type="evidence" value="ECO:0007669"/>
    <property type="project" value="TreeGrafter"/>
</dbReference>
<dbReference type="AlphaFoldDB" id="A0A0H5QIA0"/>
<dbReference type="EMBL" id="HACM01000907">
    <property type="protein sequence ID" value="CRZ01349.1"/>
    <property type="molecule type" value="Transcribed_RNA"/>
</dbReference>
<dbReference type="GO" id="GO:0016787">
    <property type="term" value="F:hydrolase activity"/>
    <property type="evidence" value="ECO:0007669"/>
    <property type="project" value="UniProtKB-KW"/>
</dbReference>
<dbReference type="EMBL" id="HACM01000905">
    <property type="protein sequence ID" value="CRZ01347.1"/>
    <property type="molecule type" value="Transcribed_RNA"/>
</dbReference>
<organism evidence="3">
    <name type="scientific">Spongospora subterranea</name>
    <dbReference type="NCBI Taxonomy" id="70186"/>
    <lineage>
        <taxon>Eukaryota</taxon>
        <taxon>Sar</taxon>
        <taxon>Rhizaria</taxon>
        <taxon>Endomyxa</taxon>
        <taxon>Phytomyxea</taxon>
        <taxon>Plasmodiophorida</taxon>
        <taxon>Plasmodiophoridae</taxon>
        <taxon>Spongospora</taxon>
    </lineage>
</organism>
<proteinExistence type="predicted"/>
<name>A0A0H5QIA0_9EUKA</name>
<evidence type="ECO:0000313" key="3">
    <source>
        <dbReference type="EMBL" id="CRZ01347.1"/>
    </source>
</evidence>
<protein>
    <recommendedName>
        <fullName evidence="2">Serine hydrolase domain-containing protein</fullName>
    </recommendedName>
</protein>
<sequence length="205" mass="23063">MRILCLHGFGQNASNFQGKTGGLRRVLKRFADLEYIQAPLQLTPSTADQTESSPGYTWWRFDAETKEYEGWKDSVAYIRNYIVNNGPFDGLFGFSQGASMLYVLCALQQQEVNSGQLAQPWHMKFGIFCGGFLPRDPAIPQLPQSQIIIPTLHIIGQSDETVPADKSEGLARMFADPDIYRHPAGHFIPTVVEAAEQYRQFMSKL</sequence>
<accession>A0A0H5QIA0</accession>
<dbReference type="Pfam" id="PF03959">
    <property type="entry name" value="FSH1"/>
    <property type="match status" value="1"/>
</dbReference>